<dbReference type="SUPFAM" id="SSF54523">
    <property type="entry name" value="Pili subunits"/>
    <property type="match status" value="1"/>
</dbReference>
<dbReference type="EMBL" id="MEXN01000003">
    <property type="protein sequence ID" value="OGD04098.1"/>
    <property type="molecule type" value="Genomic_DNA"/>
</dbReference>
<dbReference type="PROSITE" id="PS00409">
    <property type="entry name" value="PROKAR_NTER_METHYL"/>
    <property type="match status" value="1"/>
</dbReference>
<keyword evidence="1" id="KW-0472">Membrane</keyword>
<dbReference type="InterPro" id="IPR012902">
    <property type="entry name" value="N_methyl_site"/>
</dbReference>
<feature type="transmembrane region" description="Helical" evidence="1">
    <location>
        <begin position="12"/>
        <end position="32"/>
    </location>
</feature>
<dbReference type="PANTHER" id="PTHR30093">
    <property type="entry name" value="GENERAL SECRETION PATHWAY PROTEIN G"/>
    <property type="match status" value="1"/>
</dbReference>
<dbReference type="AlphaFoldDB" id="A0A1F4ZD39"/>
<evidence type="ECO:0000313" key="3">
    <source>
        <dbReference type="Proteomes" id="UP000177080"/>
    </source>
</evidence>
<keyword evidence="1" id="KW-1133">Transmembrane helix</keyword>
<accession>A0A1F4ZD39</accession>
<dbReference type="Pfam" id="PF07963">
    <property type="entry name" value="N_methyl"/>
    <property type="match status" value="1"/>
</dbReference>
<protein>
    <recommendedName>
        <fullName evidence="4">Type II secretion system protein GspG C-terminal domain-containing protein</fullName>
    </recommendedName>
</protein>
<sequence length="160" mass="16584">MKIALRRGFTLIELLVVIGILAVLLAIVLIAINPARQFAQANNTKRSSDVNALLNAIHQYAADHRGNISALGIPSAAPATIGNAVGEVNICDLMVTEYIAALPVDPSTDNGDPILEADCADVTLTTAYDVVQSAANGRITVSAPDAEAIDGVAPVISVTR</sequence>
<evidence type="ECO:0000256" key="1">
    <source>
        <dbReference type="SAM" id="Phobius"/>
    </source>
</evidence>
<dbReference type="InterPro" id="IPR045584">
    <property type="entry name" value="Pilin-like"/>
</dbReference>
<dbReference type="STRING" id="1797259.A2989_01730"/>
<dbReference type="Proteomes" id="UP000177080">
    <property type="component" value="Unassembled WGS sequence"/>
</dbReference>
<name>A0A1F4ZD39_9BACT</name>
<keyword evidence="1" id="KW-0812">Transmembrane</keyword>
<reference evidence="2 3" key="1">
    <citation type="journal article" date="2016" name="Nat. Commun.">
        <title>Thousands of microbial genomes shed light on interconnected biogeochemical processes in an aquifer system.</title>
        <authorList>
            <person name="Anantharaman K."/>
            <person name="Brown C.T."/>
            <person name="Hug L.A."/>
            <person name="Sharon I."/>
            <person name="Castelle C.J."/>
            <person name="Probst A.J."/>
            <person name="Thomas B.C."/>
            <person name="Singh A."/>
            <person name="Wilkins M.J."/>
            <person name="Karaoz U."/>
            <person name="Brodie E.L."/>
            <person name="Williams K.H."/>
            <person name="Hubbard S.S."/>
            <person name="Banfield J.F."/>
        </authorList>
    </citation>
    <scope>NUCLEOTIDE SEQUENCE [LARGE SCALE GENOMIC DNA]</scope>
</reference>
<comment type="caution">
    <text evidence="2">The sequence shown here is derived from an EMBL/GenBank/DDBJ whole genome shotgun (WGS) entry which is preliminary data.</text>
</comment>
<evidence type="ECO:0008006" key="4">
    <source>
        <dbReference type="Google" id="ProtNLM"/>
    </source>
</evidence>
<dbReference type="NCBIfam" id="TIGR02532">
    <property type="entry name" value="IV_pilin_GFxxxE"/>
    <property type="match status" value="1"/>
</dbReference>
<dbReference type="Gene3D" id="3.30.700.10">
    <property type="entry name" value="Glycoprotein, Type 4 Pilin"/>
    <property type="match status" value="1"/>
</dbReference>
<evidence type="ECO:0000313" key="2">
    <source>
        <dbReference type="EMBL" id="OGD04098.1"/>
    </source>
</evidence>
<proteinExistence type="predicted"/>
<gene>
    <name evidence="2" type="ORF">A2989_01730</name>
</gene>
<organism evidence="2 3">
    <name type="scientific">Candidatus Amesbacteria bacterium RIFCSPLOWO2_01_FULL_48_25</name>
    <dbReference type="NCBI Taxonomy" id="1797259"/>
    <lineage>
        <taxon>Bacteria</taxon>
        <taxon>Candidatus Amesiibacteriota</taxon>
    </lineage>
</organism>